<dbReference type="SUPFAM" id="SSF53850">
    <property type="entry name" value="Periplasmic binding protein-like II"/>
    <property type="match status" value="1"/>
</dbReference>
<evidence type="ECO:0000313" key="6">
    <source>
        <dbReference type="EMBL" id="RGX29630.1"/>
    </source>
</evidence>
<dbReference type="GO" id="GO:0003700">
    <property type="term" value="F:DNA-binding transcription factor activity"/>
    <property type="evidence" value="ECO:0007669"/>
    <property type="project" value="InterPro"/>
</dbReference>
<sequence>MIGEIIMNPSGMQISNKNMEYVAAVAQYDSITAAAESLYISQPALSRFISNLEKRIGVTLFQRVGNRFLLTYEGERFLYHAKRIMEIEQELQNELSDINKQKQGRLRLALPVLRSPNILPRILPPFSRQYPNVDIIITELHSGFLENMLLDGDVDFAILNDIPKDPRIVAEHIRDDEVMLIVSPSHPLAGAGVDRPGSRHKQIDLSLFKDENFIMQPNDQRTRRAADRIMKDAGITPRVLCTTRSIEASVRMVLQDMGVCFAAETHIKYMMLPFKPICFSLGNPAAILQLSLCYLRGNYQPQYFSDFIETVKKRM</sequence>
<dbReference type="Gene3D" id="3.40.190.290">
    <property type="match status" value="1"/>
</dbReference>
<feature type="domain" description="HTH lysR-type" evidence="5">
    <location>
        <begin position="14"/>
        <end position="71"/>
    </location>
</feature>
<accession>A0A413FG26</accession>
<organism evidence="6 7">
    <name type="scientific">Enterocloster asparagiformis</name>
    <dbReference type="NCBI Taxonomy" id="333367"/>
    <lineage>
        <taxon>Bacteria</taxon>
        <taxon>Bacillati</taxon>
        <taxon>Bacillota</taxon>
        <taxon>Clostridia</taxon>
        <taxon>Lachnospirales</taxon>
        <taxon>Lachnospiraceae</taxon>
        <taxon>Enterocloster</taxon>
    </lineage>
</organism>
<dbReference type="GO" id="GO:0003677">
    <property type="term" value="F:DNA binding"/>
    <property type="evidence" value="ECO:0007669"/>
    <property type="project" value="UniProtKB-KW"/>
</dbReference>
<dbReference type="Pfam" id="PF00126">
    <property type="entry name" value="HTH_1"/>
    <property type="match status" value="1"/>
</dbReference>
<comment type="similarity">
    <text evidence="1">Belongs to the LysR transcriptional regulatory family.</text>
</comment>
<dbReference type="SUPFAM" id="SSF46785">
    <property type="entry name" value="Winged helix' DNA-binding domain"/>
    <property type="match status" value="1"/>
</dbReference>
<dbReference type="InterPro" id="IPR050950">
    <property type="entry name" value="HTH-type_LysR_regulators"/>
</dbReference>
<dbReference type="InterPro" id="IPR036388">
    <property type="entry name" value="WH-like_DNA-bd_sf"/>
</dbReference>
<dbReference type="InterPro" id="IPR036390">
    <property type="entry name" value="WH_DNA-bd_sf"/>
</dbReference>
<dbReference type="GO" id="GO:0005829">
    <property type="term" value="C:cytosol"/>
    <property type="evidence" value="ECO:0007669"/>
    <property type="project" value="TreeGrafter"/>
</dbReference>
<evidence type="ECO:0000256" key="3">
    <source>
        <dbReference type="ARBA" id="ARBA00023125"/>
    </source>
</evidence>
<keyword evidence="4" id="KW-0804">Transcription</keyword>
<dbReference type="Pfam" id="PF03466">
    <property type="entry name" value="LysR_substrate"/>
    <property type="match status" value="1"/>
</dbReference>
<dbReference type="Gene3D" id="1.10.10.10">
    <property type="entry name" value="Winged helix-like DNA-binding domain superfamily/Winged helix DNA-binding domain"/>
    <property type="match status" value="1"/>
</dbReference>
<reference evidence="6 7" key="1">
    <citation type="submission" date="2018-08" db="EMBL/GenBank/DDBJ databases">
        <title>A genome reference for cultivated species of the human gut microbiota.</title>
        <authorList>
            <person name="Zou Y."/>
            <person name="Xue W."/>
            <person name="Luo G."/>
        </authorList>
    </citation>
    <scope>NUCLEOTIDE SEQUENCE [LARGE SCALE GENOMIC DNA]</scope>
    <source>
        <strain evidence="6 7">AF04-15</strain>
    </source>
</reference>
<evidence type="ECO:0000256" key="4">
    <source>
        <dbReference type="ARBA" id="ARBA00023163"/>
    </source>
</evidence>
<dbReference type="PROSITE" id="PS50931">
    <property type="entry name" value="HTH_LYSR"/>
    <property type="match status" value="1"/>
</dbReference>
<dbReference type="Proteomes" id="UP000283880">
    <property type="component" value="Unassembled WGS sequence"/>
</dbReference>
<proteinExistence type="inferred from homology"/>
<dbReference type="CDD" id="cd05466">
    <property type="entry name" value="PBP2_LTTR_substrate"/>
    <property type="match status" value="1"/>
</dbReference>
<keyword evidence="3" id="KW-0238">DNA-binding</keyword>
<dbReference type="FunFam" id="1.10.10.10:FF:000001">
    <property type="entry name" value="LysR family transcriptional regulator"/>
    <property type="match status" value="1"/>
</dbReference>
<dbReference type="PRINTS" id="PR00039">
    <property type="entry name" value="HTHLYSR"/>
</dbReference>
<name>A0A413FG26_9FIRM</name>
<dbReference type="EMBL" id="QSBM01000007">
    <property type="protein sequence ID" value="RGX29630.1"/>
    <property type="molecule type" value="Genomic_DNA"/>
</dbReference>
<comment type="caution">
    <text evidence="6">The sequence shown here is derived from an EMBL/GenBank/DDBJ whole genome shotgun (WGS) entry which is preliminary data.</text>
</comment>
<evidence type="ECO:0000256" key="1">
    <source>
        <dbReference type="ARBA" id="ARBA00009437"/>
    </source>
</evidence>
<evidence type="ECO:0000313" key="7">
    <source>
        <dbReference type="Proteomes" id="UP000283880"/>
    </source>
</evidence>
<protein>
    <submittedName>
        <fullName evidence="6">LysR family transcriptional regulator</fullName>
    </submittedName>
</protein>
<evidence type="ECO:0000259" key="5">
    <source>
        <dbReference type="PROSITE" id="PS50931"/>
    </source>
</evidence>
<dbReference type="InterPro" id="IPR005119">
    <property type="entry name" value="LysR_subst-bd"/>
</dbReference>
<dbReference type="InterPro" id="IPR000847">
    <property type="entry name" value="LysR_HTH_N"/>
</dbReference>
<dbReference type="PANTHER" id="PTHR30419">
    <property type="entry name" value="HTH-TYPE TRANSCRIPTIONAL REGULATOR YBHD"/>
    <property type="match status" value="1"/>
</dbReference>
<gene>
    <name evidence="6" type="ORF">DWV29_10950</name>
</gene>
<keyword evidence="2" id="KW-0805">Transcription regulation</keyword>
<dbReference type="OrthoDB" id="9785745at2"/>
<dbReference type="AlphaFoldDB" id="A0A413FG26"/>
<evidence type="ECO:0000256" key="2">
    <source>
        <dbReference type="ARBA" id="ARBA00023015"/>
    </source>
</evidence>